<keyword evidence="1" id="KW-0812">Transmembrane</keyword>
<evidence type="ECO:0000313" key="3">
    <source>
        <dbReference type="Proteomes" id="UP000294530"/>
    </source>
</evidence>
<reference evidence="2 3" key="1">
    <citation type="journal article" date="2021" name="Genome Biol.">
        <title>AFLAP: assembly-free linkage analysis pipeline using k-mers from genome sequencing data.</title>
        <authorList>
            <person name="Fletcher K."/>
            <person name="Zhang L."/>
            <person name="Gil J."/>
            <person name="Han R."/>
            <person name="Cavanaugh K."/>
            <person name="Michelmore R."/>
        </authorList>
    </citation>
    <scope>NUCLEOTIDE SEQUENCE [LARGE SCALE GENOMIC DNA]</scope>
    <source>
        <strain evidence="2 3">SF5</strain>
    </source>
</reference>
<evidence type="ECO:0000313" key="2">
    <source>
        <dbReference type="EMBL" id="TDH71504.1"/>
    </source>
</evidence>
<evidence type="ECO:0000256" key="1">
    <source>
        <dbReference type="SAM" id="Phobius"/>
    </source>
</evidence>
<accession>A0A976IH30</accession>
<dbReference type="Proteomes" id="UP000294530">
    <property type="component" value="Unassembled WGS sequence"/>
</dbReference>
<dbReference type="OrthoDB" id="94517at2759"/>
<dbReference type="AlphaFoldDB" id="A0A976IH30"/>
<dbReference type="GeneID" id="94348179"/>
<feature type="transmembrane region" description="Helical" evidence="1">
    <location>
        <begin position="12"/>
        <end position="35"/>
    </location>
</feature>
<dbReference type="RefSeq" id="XP_067821003.1">
    <property type="nucleotide sequence ID" value="XM_067962508.1"/>
</dbReference>
<organism evidence="2 3">
    <name type="scientific">Bremia lactucae</name>
    <name type="common">Lettuce downy mildew</name>
    <dbReference type="NCBI Taxonomy" id="4779"/>
    <lineage>
        <taxon>Eukaryota</taxon>
        <taxon>Sar</taxon>
        <taxon>Stramenopiles</taxon>
        <taxon>Oomycota</taxon>
        <taxon>Peronosporomycetes</taxon>
        <taxon>Peronosporales</taxon>
        <taxon>Peronosporaceae</taxon>
        <taxon>Bremia</taxon>
    </lineage>
</organism>
<dbReference type="EMBL" id="SHOA02000015">
    <property type="protein sequence ID" value="TDH71504.1"/>
    <property type="molecule type" value="Genomic_DNA"/>
</dbReference>
<protein>
    <submittedName>
        <fullName evidence="2">Uncharacterized protein</fullName>
    </submittedName>
</protein>
<dbReference type="KEGG" id="blac:94348179"/>
<comment type="caution">
    <text evidence="2">The sequence shown here is derived from an EMBL/GenBank/DDBJ whole genome shotgun (WGS) entry which is preliminary data.</text>
</comment>
<keyword evidence="1" id="KW-1133">Transmembrane helix</keyword>
<name>A0A976IH30_BRELC</name>
<keyword evidence="3" id="KW-1185">Reference proteome</keyword>
<sequence>MESTSSDTAALLSYAIDACVCLLVLLFSTALFQLLRVYTRRRGYIEIQQDDRSMYSNVLLTASDSWENIRAADSNKLDVNSILVATS</sequence>
<gene>
    <name evidence="2" type="ORF">CCR75_004422</name>
</gene>
<keyword evidence="1" id="KW-0472">Membrane</keyword>
<proteinExistence type="predicted"/>